<dbReference type="Pfam" id="PF02311">
    <property type="entry name" value="AraC_binding"/>
    <property type="match status" value="1"/>
</dbReference>
<keyword evidence="1" id="KW-0805">Transcription regulation</keyword>
<evidence type="ECO:0000256" key="1">
    <source>
        <dbReference type="ARBA" id="ARBA00023015"/>
    </source>
</evidence>
<dbReference type="Pfam" id="PF12833">
    <property type="entry name" value="HTH_18"/>
    <property type="match status" value="1"/>
</dbReference>
<proteinExistence type="predicted"/>
<evidence type="ECO:0000256" key="2">
    <source>
        <dbReference type="ARBA" id="ARBA00023125"/>
    </source>
</evidence>
<evidence type="ECO:0000256" key="3">
    <source>
        <dbReference type="ARBA" id="ARBA00023163"/>
    </source>
</evidence>
<dbReference type="RefSeq" id="WP_344553236.1">
    <property type="nucleotide sequence ID" value="NZ_BAAANS010000023.1"/>
</dbReference>
<dbReference type="PROSITE" id="PS01124">
    <property type="entry name" value="HTH_ARAC_FAMILY_2"/>
    <property type="match status" value="1"/>
</dbReference>
<dbReference type="Gene3D" id="1.10.10.60">
    <property type="entry name" value="Homeodomain-like"/>
    <property type="match status" value="2"/>
</dbReference>
<dbReference type="PRINTS" id="PR00032">
    <property type="entry name" value="HTHARAC"/>
</dbReference>
<name>A0ABN2X0C7_9ACTN</name>
<dbReference type="SUPFAM" id="SSF46689">
    <property type="entry name" value="Homeodomain-like"/>
    <property type="match status" value="1"/>
</dbReference>
<dbReference type="Proteomes" id="UP001500897">
    <property type="component" value="Unassembled WGS sequence"/>
</dbReference>
<dbReference type="InterPro" id="IPR018060">
    <property type="entry name" value="HTH_AraC"/>
</dbReference>
<dbReference type="Gene3D" id="2.60.120.10">
    <property type="entry name" value="Jelly Rolls"/>
    <property type="match status" value="1"/>
</dbReference>
<reference evidence="5 6" key="1">
    <citation type="journal article" date="2019" name="Int. J. Syst. Evol. Microbiol.">
        <title>The Global Catalogue of Microorganisms (GCM) 10K type strain sequencing project: providing services to taxonomists for standard genome sequencing and annotation.</title>
        <authorList>
            <consortium name="The Broad Institute Genomics Platform"/>
            <consortium name="The Broad Institute Genome Sequencing Center for Infectious Disease"/>
            <person name="Wu L."/>
            <person name="Ma J."/>
        </authorList>
    </citation>
    <scope>NUCLEOTIDE SEQUENCE [LARGE SCALE GENOMIC DNA]</scope>
    <source>
        <strain evidence="5 6">JCM 14559</strain>
    </source>
</reference>
<dbReference type="EMBL" id="BAAANS010000023">
    <property type="protein sequence ID" value="GAA2101848.1"/>
    <property type="molecule type" value="Genomic_DNA"/>
</dbReference>
<comment type="caution">
    <text evidence="5">The sequence shown here is derived from an EMBL/GenBank/DDBJ whole genome shotgun (WGS) entry which is preliminary data.</text>
</comment>
<dbReference type="SMART" id="SM00342">
    <property type="entry name" value="HTH_ARAC"/>
    <property type="match status" value="1"/>
</dbReference>
<keyword evidence="2" id="KW-0238">DNA-binding</keyword>
<dbReference type="InterPro" id="IPR014710">
    <property type="entry name" value="RmlC-like_jellyroll"/>
</dbReference>
<dbReference type="InterPro" id="IPR037923">
    <property type="entry name" value="HTH-like"/>
</dbReference>
<dbReference type="InterPro" id="IPR009057">
    <property type="entry name" value="Homeodomain-like_sf"/>
</dbReference>
<keyword evidence="3" id="KW-0804">Transcription</keyword>
<dbReference type="InterPro" id="IPR020449">
    <property type="entry name" value="Tscrpt_reg_AraC-type_HTH"/>
</dbReference>
<evidence type="ECO:0000259" key="4">
    <source>
        <dbReference type="PROSITE" id="PS01124"/>
    </source>
</evidence>
<dbReference type="SUPFAM" id="SSF51215">
    <property type="entry name" value="Regulatory protein AraC"/>
    <property type="match status" value="1"/>
</dbReference>
<feature type="domain" description="HTH araC/xylS-type" evidence="4">
    <location>
        <begin position="186"/>
        <end position="284"/>
    </location>
</feature>
<dbReference type="InterPro" id="IPR003313">
    <property type="entry name" value="AraC-bd"/>
</dbReference>
<evidence type="ECO:0000313" key="5">
    <source>
        <dbReference type="EMBL" id="GAA2101848.1"/>
    </source>
</evidence>
<dbReference type="PANTHER" id="PTHR43280:SF32">
    <property type="entry name" value="TRANSCRIPTIONAL REGULATORY PROTEIN"/>
    <property type="match status" value="1"/>
</dbReference>
<evidence type="ECO:0000313" key="6">
    <source>
        <dbReference type="Proteomes" id="UP001500897"/>
    </source>
</evidence>
<dbReference type="PANTHER" id="PTHR43280">
    <property type="entry name" value="ARAC-FAMILY TRANSCRIPTIONAL REGULATOR"/>
    <property type="match status" value="1"/>
</dbReference>
<protein>
    <submittedName>
        <fullName evidence="5">AraC family transcriptional regulator</fullName>
    </submittedName>
</protein>
<organism evidence="5 6">
    <name type="scientific">Kitasatospora saccharophila</name>
    <dbReference type="NCBI Taxonomy" id="407973"/>
    <lineage>
        <taxon>Bacteria</taxon>
        <taxon>Bacillati</taxon>
        <taxon>Actinomycetota</taxon>
        <taxon>Actinomycetes</taxon>
        <taxon>Kitasatosporales</taxon>
        <taxon>Streptomycetaceae</taxon>
        <taxon>Kitasatospora</taxon>
    </lineage>
</organism>
<accession>A0ABN2X0C7</accession>
<sequence>MKLRPATGLELHDLDVPDPGLLPFAAGSFDAIGPLSRADFPHRHSFYELVYVAAGSGTHVIDLAEHRIQPPTLYAVLPGQVHRWSGARQLDGWVLLFNEDFLHRHPEDLALVRALAAGPAIRPDRREHREMVGVIRELTVEHEAGLEGGLGVLQALLHVLLVRARRAARGCGASTAPRTAGHPLATRFARLIADADRTDRSVLTLARELGVSAGYLHEVVKEATGRTPARLVREQQTLEAKRLLTTTDMTIRQVSAAAGFSDPAYFCRFFRREVGRTPGEFREKAG</sequence>
<gene>
    <name evidence="5" type="ORF">GCM10009759_35900</name>
</gene>
<keyword evidence="6" id="KW-1185">Reference proteome</keyword>